<dbReference type="Bgee" id="ENSORLG00000024803">
    <property type="expression patterns" value="Expressed in heart and 4 other cell types or tissues"/>
</dbReference>
<dbReference type="InParanoid" id="A0A3B3IP69"/>
<evidence type="ECO:0000313" key="1">
    <source>
        <dbReference type="Ensembl" id="ENSORLP00000045751.1"/>
    </source>
</evidence>
<reference evidence="1" key="3">
    <citation type="submission" date="2025-09" db="UniProtKB">
        <authorList>
            <consortium name="Ensembl"/>
        </authorList>
    </citation>
    <scope>IDENTIFICATION</scope>
    <source>
        <strain evidence="1">Hd-rR</strain>
    </source>
</reference>
<dbReference type="AlphaFoldDB" id="A0A3B3IP69"/>
<dbReference type="Proteomes" id="UP000001038">
    <property type="component" value="Chromosome 16"/>
</dbReference>
<dbReference type="InterPro" id="IPR045860">
    <property type="entry name" value="Snake_toxin-like_sf"/>
</dbReference>
<proteinExistence type="predicted"/>
<accession>A0A3B3IP69</accession>
<evidence type="ECO:0008006" key="3">
    <source>
        <dbReference type="Google" id="ProtNLM"/>
    </source>
</evidence>
<sequence length="108" mass="11779">LLPISVTCKTSHCNSCGDLYLWWFPVLNIVPLEERVYCNMCACEGNEDYCVTATVFEGENTTTVKGCISELLCSVSNSFPSQFPGGKFSCCKGLQLVVVAFVSLALFS</sequence>
<protein>
    <recommendedName>
        <fullName evidence="3">UPAR/Ly6 domain-containing protein</fullName>
    </recommendedName>
</protein>
<organism evidence="1 2">
    <name type="scientific">Oryzias latipes</name>
    <name type="common">Japanese rice fish</name>
    <name type="synonym">Japanese killifish</name>
    <dbReference type="NCBI Taxonomy" id="8090"/>
    <lineage>
        <taxon>Eukaryota</taxon>
        <taxon>Metazoa</taxon>
        <taxon>Chordata</taxon>
        <taxon>Craniata</taxon>
        <taxon>Vertebrata</taxon>
        <taxon>Euteleostomi</taxon>
        <taxon>Actinopterygii</taxon>
        <taxon>Neopterygii</taxon>
        <taxon>Teleostei</taxon>
        <taxon>Neoteleostei</taxon>
        <taxon>Acanthomorphata</taxon>
        <taxon>Ovalentaria</taxon>
        <taxon>Atherinomorphae</taxon>
        <taxon>Beloniformes</taxon>
        <taxon>Adrianichthyidae</taxon>
        <taxon>Oryziinae</taxon>
        <taxon>Oryzias</taxon>
    </lineage>
</organism>
<dbReference type="GeneTree" id="ENSGT01110000267935"/>
<keyword evidence="2" id="KW-1185">Reference proteome</keyword>
<dbReference type="Gene3D" id="2.10.60.10">
    <property type="entry name" value="CD59"/>
    <property type="match status" value="1"/>
</dbReference>
<dbReference type="Ensembl" id="ENSORLT00000030158.1">
    <property type="protein sequence ID" value="ENSORLP00000045751.1"/>
    <property type="gene ID" value="ENSORLG00000024803.1"/>
</dbReference>
<reference evidence="1 2" key="1">
    <citation type="journal article" date="2007" name="Nature">
        <title>The medaka draft genome and insights into vertebrate genome evolution.</title>
        <authorList>
            <person name="Kasahara M."/>
            <person name="Naruse K."/>
            <person name="Sasaki S."/>
            <person name="Nakatani Y."/>
            <person name="Qu W."/>
            <person name="Ahsan B."/>
            <person name="Yamada T."/>
            <person name="Nagayasu Y."/>
            <person name="Doi K."/>
            <person name="Kasai Y."/>
            <person name="Jindo T."/>
            <person name="Kobayashi D."/>
            <person name="Shimada A."/>
            <person name="Toyoda A."/>
            <person name="Kuroki Y."/>
            <person name="Fujiyama A."/>
            <person name="Sasaki T."/>
            <person name="Shimizu A."/>
            <person name="Asakawa S."/>
            <person name="Shimizu N."/>
            <person name="Hashimoto S."/>
            <person name="Yang J."/>
            <person name="Lee Y."/>
            <person name="Matsushima K."/>
            <person name="Sugano S."/>
            <person name="Sakaizumi M."/>
            <person name="Narita T."/>
            <person name="Ohishi K."/>
            <person name="Haga S."/>
            <person name="Ohta F."/>
            <person name="Nomoto H."/>
            <person name="Nogata K."/>
            <person name="Morishita T."/>
            <person name="Endo T."/>
            <person name="Shin-I T."/>
            <person name="Takeda H."/>
            <person name="Morishita S."/>
            <person name="Kohara Y."/>
        </authorList>
    </citation>
    <scope>NUCLEOTIDE SEQUENCE [LARGE SCALE GENOMIC DNA]</scope>
    <source>
        <strain evidence="1 2">Hd-rR</strain>
    </source>
</reference>
<reference evidence="1" key="2">
    <citation type="submission" date="2025-08" db="UniProtKB">
        <authorList>
            <consortium name="Ensembl"/>
        </authorList>
    </citation>
    <scope>IDENTIFICATION</scope>
    <source>
        <strain evidence="1">Hd-rR</strain>
    </source>
</reference>
<evidence type="ECO:0000313" key="2">
    <source>
        <dbReference type="Proteomes" id="UP000001038"/>
    </source>
</evidence>
<name>A0A3B3IP69_ORYLA</name>